<dbReference type="Proteomes" id="UP000702544">
    <property type="component" value="Unassembled WGS sequence"/>
</dbReference>
<dbReference type="EMBL" id="JAACAK010000031">
    <property type="protein sequence ID" value="NIR74250.1"/>
    <property type="molecule type" value="Genomic_DNA"/>
</dbReference>
<organism evidence="4 5">
    <name type="scientific">Candidatus Kutchimonas denitrificans</name>
    <dbReference type="NCBI Taxonomy" id="3056748"/>
    <lineage>
        <taxon>Bacteria</taxon>
        <taxon>Pseudomonadati</taxon>
        <taxon>Gemmatimonadota</taxon>
        <taxon>Gemmatimonadia</taxon>
        <taxon>Candidatus Palauibacterales</taxon>
        <taxon>Candidatus Palauibacteraceae</taxon>
        <taxon>Candidatus Kutchimonas</taxon>
    </lineage>
</organism>
<reference evidence="4 5" key="1">
    <citation type="submission" date="2020-01" db="EMBL/GenBank/DDBJ databases">
        <title>Genomes assembled from Gulf of Kutch pelagic sediment metagenomes.</title>
        <authorList>
            <person name="Chandrashekar M."/>
            <person name="Mahajan M.S."/>
            <person name="Dave K.J."/>
            <person name="Vatsa P."/>
            <person name="Nathani N.M."/>
        </authorList>
    </citation>
    <scope>NUCLEOTIDE SEQUENCE [LARGE SCALE GENOMIC DNA]</scope>
    <source>
        <strain evidence="4">KS3-K002</strain>
    </source>
</reference>
<evidence type="ECO:0000256" key="2">
    <source>
        <dbReference type="SAM" id="MobiDB-lite"/>
    </source>
</evidence>
<feature type="chain" id="PRO_5042219945" evidence="3">
    <location>
        <begin position="24"/>
        <end position="183"/>
    </location>
</feature>
<feature type="non-terminal residue" evidence="4">
    <location>
        <position position="183"/>
    </location>
</feature>
<dbReference type="AlphaFoldDB" id="A0AAE5CBC3"/>
<feature type="coiled-coil region" evidence="1">
    <location>
        <begin position="69"/>
        <end position="96"/>
    </location>
</feature>
<dbReference type="GO" id="GO:0042597">
    <property type="term" value="C:periplasmic space"/>
    <property type="evidence" value="ECO:0007669"/>
    <property type="project" value="InterPro"/>
</dbReference>
<gene>
    <name evidence="4" type="ORF">GWO12_03930</name>
</gene>
<feature type="signal peptide" evidence="3">
    <location>
        <begin position="1"/>
        <end position="23"/>
    </location>
</feature>
<evidence type="ECO:0000313" key="4">
    <source>
        <dbReference type="EMBL" id="NIR74250.1"/>
    </source>
</evidence>
<name>A0AAE5CBC3_9BACT</name>
<evidence type="ECO:0000256" key="1">
    <source>
        <dbReference type="SAM" id="Coils"/>
    </source>
</evidence>
<accession>A0AAE5CBC3</accession>
<comment type="caution">
    <text evidence="4">The sequence shown here is derived from an EMBL/GenBank/DDBJ whole genome shotgun (WGS) entry which is preliminary data.</text>
</comment>
<feature type="region of interest" description="Disordered" evidence="2">
    <location>
        <begin position="22"/>
        <end position="45"/>
    </location>
</feature>
<keyword evidence="3" id="KW-0732">Signal</keyword>
<evidence type="ECO:0000256" key="3">
    <source>
        <dbReference type="SAM" id="SignalP"/>
    </source>
</evidence>
<dbReference type="InterPro" id="IPR012899">
    <property type="entry name" value="LTXXQ"/>
</dbReference>
<dbReference type="Gene3D" id="1.20.120.1490">
    <property type="match status" value="1"/>
</dbReference>
<dbReference type="Pfam" id="PF07813">
    <property type="entry name" value="LTXXQ"/>
    <property type="match status" value="1"/>
</dbReference>
<sequence>MMKPNVIALLLAGALALPGTLRAQHAQHHPQGQDQPQQGMMGQGMMGQGMMGMMSVPGPGMILMQKDALGLSESQVERLEALREEVNQARQSLMSEMMPLRQQAMEALKGNEPNLSAYESALKEIADRHVNAQVEAARVSQQALAVLTTEQRSSVRYTARLLQDMMGRGMMGAMMQGGMSGCP</sequence>
<proteinExistence type="predicted"/>
<protein>
    <submittedName>
        <fullName evidence="4">Periplasmic heavy metal sensor</fullName>
    </submittedName>
</protein>
<evidence type="ECO:0000313" key="5">
    <source>
        <dbReference type="Proteomes" id="UP000702544"/>
    </source>
</evidence>
<feature type="compositionally biased region" description="Low complexity" evidence="2">
    <location>
        <begin position="29"/>
        <end position="40"/>
    </location>
</feature>
<keyword evidence="1" id="KW-0175">Coiled coil</keyword>